<evidence type="ECO:0000313" key="2">
    <source>
        <dbReference type="Proteomes" id="UP000247702"/>
    </source>
</evidence>
<keyword evidence="2" id="KW-1185">Reference proteome</keyword>
<dbReference type="EMBL" id="BEXD01003879">
    <property type="protein sequence ID" value="GBC03321.1"/>
    <property type="molecule type" value="Genomic_DNA"/>
</dbReference>
<sequence length="75" mass="9087">MRVVKHRQWTKYIDNNDNQNIQTNNEEKIIKPFDTFKNISMKNDQVINDNDMEIEEGLFEFAHNKIDANRLYIDK</sequence>
<accession>A0A2Z6RMB4</accession>
<organism evidence="1 2">
    <name type="scientific">Rhizophagus clarus</name>
    <dbReference type="NCBI Taxonomy" id="94130"/>
    <lineage>
        <taxon>Eukaryota</taxon>
        <taxon>Fungi</taxon>
        <taxon>Fungi incertae sedis</taxon>
        <taxon>Mucoromycota</taxon>
        <taxon>Glomeromycotina</taxon>
        <taxon>Glomeromycetes</taxon>
        <taxon>Glomerales</taxon>
        <taxon>Glomeraceae</taxon>
        <taxon>Rhizophagus</taxon>
    </lineage>
</organism>
<dbReference type="AlphaFoldDB" id="A0A2Z6RMB4"/>
<gene>
    <name evidence="1" type="ORF">RclHR1_05070005</name>
</gene>
<name>A0A2Z6RMB4_9GLOM</name>
<reference evidence="1 2" key="1">
    <citation type="submission" date="2017-11" db="EMBL/GenBank/DDBJ databases">
        <title>The genome of Rhizophagus clarus HR1 reveals common genetic basis of auxotrophy among arbuscular mycorrhizal fungi.</title>
        <authorList>
            <person name="Kobayashi Y."/>
        </authorList>
    </citation>
    <scope>NUCLEOTIDE SEQUENCE [LARGE SCALE GENOMIC DNA]</scope>
    <source>
        <strain evidence="1 2">HR1</strain>
    </source>
</reference>
<protein>
    <submittedName>
        <fullName evidence="1">Uncharacterized protein</fullName>
    </submittedName>
</protein>
<evidence type="ECO:0000313" key="1">
    <source>
        <dbReference type="EMBL" id="GBC03321.1"/>
    </source>
</evidence>
<dbReference type="Proteomes" id="UP000247702">
    <property type="component" value="Unassembled WGS sequence"/>
</dbReference>
<comment type="caution">
    <text evidence="1">The sequence shown here is derived from an EMBL/GenBank/DDBJ whole genome shotgun (WGS) entry which is preliminary data.</text>
</comment>
<proteinExistence type="predicted"/>